<evidence type="ECO:0000256" key="1">
    <source>
        <dbReference type="SAM" id="MobiDB-lite"/>
    </source>
</evidence>
<sequence length="118" mass="13548">MTDLPKEQLSKFIGQKRLTFMEELEQLSKKSDEERAEILKGFYEMIEEAGKEYELWLAAAAKEKTDAAAGSSSGFRPNKVTKSRAKKPRMLPDEFAARLSQVAKYDPEARKLWQEWCG</sequence>
<keyword evidence="3" id="KW-1185">Reference proteome</keyword>
<name>A0AAN6NTV5_9PEZI</name>
<feature type="region of interest" description="Disordered" evidence="1">
    <location>
        <begin position="67"/>
        <end position="87"/>
    </location>
</feature>
<evidence type="ECO:0000313" key="3">
    <source>
        <dbReference type="Proteomes" id="UP001303222"/>
    </source>
</evidence>
<evidence type="ECO:0000313" key="2">
    <source>
        <dbReference type="EMBL" id="KAK3951970.1"/>
    </source>
</evidence>
<reference evidence="2" key="2">
    <citation type="submission" date="2023-06" db="EMBL/GenBank/DDBJ databases">
        <authorList>
            <consortium name="Lawrence Berkeley National Laboratory"/>
            <person name="Mondo S.J."/>
            <person name="Hensen N."/>
            <person name="Bonometti L."/>
            <person name="Westerberg I."/>
            <person name="Brannstrom I.O."/>
            <person name="Guillou S."/>
            <person name="Cros-Aarteil S."/>
            <person name="Calhoun S."/>
            <person name="Haridas S."/>
            <person name="Kuo A."/>
            <person name="Pangilinan J."/>
            <person name="Riley R."/>
            <person name="Labutti K."/>
            <person name="Andreopoulos B."/>
            <person name="Lipzen A."/>
            <person name="Chen C."/>
            <person name="Yanf M."/>
            <person name="Daum C."/>
            <person name="Ng V."/>
            <person name="Clum A."/>
            <person name="Steindorff A."/>
            <person name="Ohm R."/>
            <person name="Martin F."/>
            <person name="Silar P."/>
            <person name="Natvig D."/>
            <person name="Lalanne C."/>
            <person name="Gautier V."/>
            <person name="Ament-Velasquez S.L."/>
            <person name="Kruys A."/>
            <person name="Hutchinson M.I."/>
            <person name="Powell A.J."/>
            <person name="Barry K."/>
            <person name="Miller A.N."/>
            <person name="Grigoriev I.V."/>
            <person name="Debuchy R."/>
            <person name="Gladieux P."/>
            <person name="Thoren M.H."/>
            <person name="Johannesson H."/>
        </authorList>
    </citation>
    <scope>NUCLEOTIDE SEQUENCE</scope>
    <source>
        <strain evidence="2">CBS 626.80</strain>
    </source>
</reference>
<reference evidence="2" key="1">
    <citation type="journal article" date="2023" name="Mol. Phylogenet. Evol.">
        <title>Genome-scale phylogeny and comparative genomics of the fungal order Sordariales.</title>
        <authorList>
            <person name="Hensen N."/>
            <person name="Bonometti L."/>
            <person name="Westerberg I."/>
            <person name="Brannstrom I.O."/>
            <person name="Guillou S."/>
            <person name="Cros-Aarteil S."/>
            <person name="Calhoun S."/>
            <person name="Haridas S."/>
            <person name="Kuo A."/>
            <person name="Mondo S."/>
            <person name="Pangilinan J."/>
            <person name="Riley R."/>
            <person name="LaButti K."/>
            <person name="Andreopoulos B."/>
            <person name="Lipzen A."/>
            <person name="Chen C."/>
            <person name="Yan M."/>
            <person name="Daum C."/>
            <person name="Ng V."/>
            <person name="Clum A."/>
            <person name="Steindorff A."/>
            <person name="Ohm R.A."/>
            <person name="Martin F."/>
            <person name="Silar P."/>
            <person name="Natvig D.O."/>
            <person name="Lalanne C."/>
            <person name="Gautier V."/>
            <person name="Ament-Velasquez S.L."/>
            <person name="Kruys A."/>
            <person name="Hutchinson M.I."/>
            <person name="Powell A.J."/>
            <person name="Barry K."/>
            <person name="Miller A.N."/>
            <person name="Grigoriev I.V."/>
            <person name="Debuchy R."/>
            <person name="Gladieux P."/>
            <person name="Hiltunen Thoren M."/>
            <person name="Johannesson H."/>
        </authorList>
    </citation>
    <scope>NUCLEOTIDE SEQUENCE</scope>
    <source>
        <strain evidence="2">CBS 626.80</strain>
    </source>
</reference>
<dbReference type="AlphaFoldDB" id="A0AAN6NTV5"/>
<protein>
    <submittedName>
        <fullName evidence="2">Uncharacterized protein</fullName>
    </submittedName>
</protein>
<proteinExistence type="predicted"/>
<organism evidence="2 3">
    <name type="scientific">Pseudoneurospora amorphoporcata</name>
    <dbReference type="NCBI Taxonomy" id="241081"/>
    <lineage>
        <taxon>Eukaryota</taxon>
        <taxon>Fungi</taxon>
        <taxon>Dikarya</taxon>
        <taxon>Ascomycota</taxon>
        <taxon>Pezizomycotina</taxon>
        <taxon>Sordariomycetes</taxon>
        <taxon>Sordariomycetidae</taxon>
        <taxon>Sordariales</taxon>
        <taxon>Sordariaceae</taxon>
        <taxon>Pseudoneurospora</taxon>
    </lineage>
</organism>
<comment type="caution">
    <text evidence="2">The sequence shown here is derived from an EMBL/GenBank/DDBJ whole genome shotgun (WGS) entry which is preliminary data.</text>
</comment>
<dbReference type="Proteomes" id="UP001303222">
    <property type="component" value="Unassembled WGS sequence"/>
</dbReference>
<accession>A0AAN6NTV5</accession>
<gene>
    <name evidence="2" type="ORF">QBC32DRAFT_314350</name>
</gene>
<dbReference type="EMBL" id="MU859134">
    <property type="protein sequence ID" value="KAK3951970.1"/>
    <property type="molecule type" value="Genomic_DNA"/>
</dbReference>